<proteinExistence type="predicted"/>
<keyword evidence="2" id="KW-1185">Reference proteome</keyword>
<protein>
    <submittedName>
        <fullName evidence="1">Uncharacterized protein</fullName>
    </submittedName>
</protein>
<evidence type="ECO:0000313" key="1">
    <source>
        <dbReference type="EMBL" id="AII28745.1"/>
    </source>
</evidence>
<accession>A0A0E3DJJ4</accession>
<dbReference type="Proteomes" id="UP000033312">
    <property type="component" value="Segment"/>
</dbReference>
<dbReference type="InterPro" id="IPR055612">
    <property type="entry name" value="DUF7188"/>
</dbReference>
<dbReference type="GeneID" id="24725090"/>
<dbReference type="RefSeq" id="YP_009152690.1">
    <property type="nucleotide sequence ID" value="NC_027391.1"/>
</dbReference>
<dbReference type="OrthoDB" id="9127at10239"/>
<name>A0A0E3DJJ4_9CAUD</name>
<organism evidence="1 2">
    <name type="scientific">Propionibacterium phage PHL041M10</name>
    <dbReference type="NCBI Taxonomy" id="1500801"/>
    <lineage>
        <taxon>Viruses</taxon>
        <taxon>Duplodnaviria</taxon>
        <taxon>Heunggongvirae</taxon>
        <taxon>Uroviricota</taxon>
        <taxon>Caudoviricetes</taxon>
        <taxon>Pahexavirus</taxon>
        <taxon>Pahexavirus PHL041M10</taxon>
    </lineage>
</organism>
<dbReference type="KEGG" id="vg:24725090"/>
<dbReference type="EMBL" id="KJ578761">
    <property type="protein sequence ID" value="AII28745.1"/>
    <property type="molecule type" value="Genomic_DNA"/>
</dbReference>
<sequence>MDPLDTCPIPNRRNTSQTARRRIRLAICAEKWADGEDPTYIMHTWGTTYDGMRSMIRANPDIKLPDDMAKRLHKICREAYPKNQPNRHRSGWDQYEKNYYTHEILFLDQFNIPALEILNRLDVSWAMWKQIIEENNLTRLQDETYNACHWHYLKQQHPDWTDQQITQAQHAGNNTFNQFMQDDQPVLS</sequence>
<reference evidence="1 2" key="1">
    <citation type="journal article" date="2015" name="ISME J.">
        <title>The diversity and host interactions of Propionibacterium acnes bacteriophages on human skin.</title>
        <authorList>
            <person name="Liu J."/>
            <person name="Yan R."/>
            <person name="Zhong Q."/>
            <person name="Ngo S."/>
            <person name="Bangayan N.J."/>
            <person name="Nguyen L."/>
            <person name="Lui T."/>
            <person name="Liu M."/>
            <person name="Erfe M.C."/>
            <person name="Craft N."/>
            <person name="Tomida S."/>
            <person name="Li H."/>
        </authorList>
    </citation>
    <scope>NUCLEOTIDE SEQUENCE [LARGE SCALE GENOMIC DNA]</scope>
    <source>
        <strain evidence="1">PHL041M10</strain>
    </source>
</reference>
<gene>
    <name evidence="1" type="ORF">PHL041M10_29</name>
</gene>
<evidence type="ECO:0000313" key="2">
    <source>
        <dbReference type="Proteomes" id="UP000033312"/>
    </source>
</evidence>
<dbReference type="Pfam" id="PF23817">
    <property type="entry name" value="DUF7188"/>
    <property type="match status" value="1"/>
</dbReference>